<proteinExistence type="predicted"/>
<evidence type="ECO:0000313" key="1">
    <source>
        <dbReference type="EMBL" id="KAI0026887.1"/>
    </source>
</evidence>
<gene>
    <name evidence="1" type="ORF">K488DRAFT_30560</name>
</gene>
<comment type="caution">
    <text evidence="1">The sequence shown here is derived from an EMBL/GenBank/DDBJ whole genome shotgun (WGS) entry which is preliminary data.</text>
</comment>
<dbReference type="EMBL" id="MU274129">
    <property type="protein sequence ID" value="KAI0026887.1"/>
    <property type="molecule type" value="Genomic_DNA"/>
</dbReference>
<name>A0ACB8Q5I4_9AGAM</name>
<sequence length="202" mass="21808">PTLSLKIDDLQHPASSLFLTHLFPPHALRTALTTALTHLYLTPRAAPTHVRSIALILRPMDGVAYTTGTHDAKQIHLSCAHVVGAHEAGRCKEECEGVLVHEVVHCFQHNAMGTAPAGLIEGIADYVRLRAGLAPPHWTPGRRADGWDAGYATTGLFLDWLERRYGGGTVAALNAALAEGGWDEGVVEGVTGRKVGRLWEIY</sequence>
<protein>
    <submittedName>
        <fullName evidence="1">Uncharacterized protein</fullName>
    </submittedName>
</protein>
<feature type="non-terminal residue" evidence="1">
    <location>
        <position position="202"/>
    </location>
</feature>
<evidence type="ECO:0000313" key="2">
    <source>
        <dbReference type="Proteomes" id="UP000814128"/>
    </source>
</evidence>
<dbReference type="Proteomes" id="UP000814128">
    <property type="component" value="Unassembled WGS sequence"/>
</dbReference>
<feature type="non-terminal residue" evidence="1">
    <location>
        <position position="1"/>
    </location>
</feature>
<accession>A0ACB8Q5I4</accession>
<reference evidence="1" key="2">
    <citation type="journal article" date="2022" name="New Phytol.">
        <title>Evolutionary transition to the ectomycorrhizal habit in the genomes of a hyperdiverse lineage of mushroom-forming fungi.</title>
        <authorList>
            <person name="Looney B."/>
            <person name="Miyauchi S."/>
            <person name="Morin E."/>
            <person name="Drula E."/>
            <person name="Courty P.E."/>
            <person name="Kohler A."/>
            <person name="Kuo A."/>
            <person name="LaButti K."/>
            <person name="Pangilinan J."/>
            <person name="Lipzen A."/>
            <person name="Riley R."/>
            <person name="Andreopoulos W."/>
            <person name="He G."/>
            <person name="Johnson J."/>
            <person name="Nolan M."/>
            <person name="Tritt A."/>
            <person name="Barry K.W."/>
            <person name="Grigoriev I.V."/>
            <person name="Nagy L.G."/>
            <person name="Hibbett D."/>
            <person name="Henrissat B."/>
            <person name="Matheny P.B."/>
            <person name="Labbe J."/>
            <person name="Martin F.M."/>
        </authorList>
    </citation>
    <scope>NUCLEOTIDE SEQUENCE</scope>
    <source>
        <strain evidence="1">EC-137</strain>
    </source>
</reference>
<organism evidence="1 2">
    <name type="scientific">Vararia minispora EC-137</name>
    <dbReference type="NCBI Taxonomy" id="1314806"/>
    <lineage>
        <taxon>Eukaryota</taxon>
        <taxon>Fungi</taxon>
        <taxon>Dikarya</taxon>
        <taxon>Basidiomycota</taxon>
        <taxon>Agaricomycotina</taxon>
        <taxon>Agaricomycetes</taxon>
        <taxon>Russulales</taxon>
        <taxon>Lachnocladiaceae</taxon>
        <taxon>Vararia</taxon>
    </lineage>
</organism>
<reference evidence="1" key="1">
    <citation type="submission" date="2021-02" db="EMBL/GenBank/DDBJ databases">
        <authorList>
            <consortium name="DOE Joint Genome Institute"/>
            <person name="Ahrendt S."/>
            <person name="Looney B.P."/>
            <person name="Miyauchi S."/>
            <person name="Morin E."/>
            <person name="Drula E."/>
            <person name="Courty P.E."/>
            <person name="Chicoki N."/>
            <person name="Fauchery L."/>
            <person name="Kohler A."/>
            <person name="Kuo A."/>
            <person name="Labutti K."/>
            <person name="Pangilinan J."/>
            <person name="Lipzen A."/>
            <person name="Riley R."/>
            <person name="Andreopoulos W."/>
            <person name="He G."/>
            <person name="Johnson J."/>
            <person name="Barry K.W."/>
            <person name="Grigoriev I.V."/>
            <person name="Nagy L."/>
            <person name="Hibbett D."/>
            <person name="Henrissat B."/>
            <person name="Matheny P.B."/>
            <person name="Labbe J."/>
            <person name="Martin F."/>
        </authorList>
    </citation>
    <scope>NUCLEOTIDE SEQUENCE</scope>
    <source>
        <strain evidence="1">EC-137</strain>
    </source>
</reference>
<keyword evidence="2" id="KW-1185">Reference proteome</keyword>